<dbReference type="Proteomes" id="UP000694580">
    <property type="component" value="Chromosome 15"/>
</dbReference>
<keyword evidence="23" id="KW-1185">Reference proteome</keyword>
<dbReference type="FunFam" id="3.40.1280.30:FF:000003">
    <property type="entry name" value="tRNA methyltransferase 10C, mitochondrial RNase P subunit"/>
    <property type="match status" value="1"/>
</dbReference>
<evidence type="ECO:0000256" key="2">
    <source>
        <dbReference type="ARBA" id="ARBA00012794"/>
    </source>
</evidence>
<organism evidence="22 23">
    <name type="scientific">Denticeps clupeoides</name>
    <name type="common">denticle herring</name>
    <dbReference type="NCBI Taxonomy" id="299321"/>
    <lineage>
        <taxon>Eukaryota</taxon>
        <taxon>Metazoa</taxon>
        <taxon>Chordata</taxon>
        <taxon>Craniata</taxon>
        <taxon>Vertebrata</taxon>
        <taxon>Euteleostomi</taxon>
        <taxon>Actinopterygii</taxon>
        <taxon>Neopterygii</taxon>
        <taxon>Teleostei</taxon>
        <taxon>Clupei</taxon>
        <taxon>Clupeiformes</taxon>
        <taxon>Denticipitoidei</taxon>
        <taxon>Denticipitidae</taxon>
        <taxon>Denticeps</taxon>
    </lineage>
</organism>
<dbReference type="Ensembl" id="ENSDCDT00010041505.1">
    <property type="protein sequence ID" value="ENSDCDP00010033491.1"/>
    <property type="gene ID" value="ENSDCDG00010021359.1"/>
</dbReference>
<dbReference type="SMR" id="A0AAY4CLY2"/>
<dbReference type="GO" id="GO:0032259">
    <property type="term" value="P:methylation"/>
    <property type="evidence" value="ECO:0007669"/>
    <property type="project" value="UniProtKB-KW"/>
</dbReference>
<dbReference type="GO" id="GO:0005654">
    <property type="term" value="C:nucleoplasm"/>
    <property type="evidence" value="ECO:0007669"/>
    <property type="project" value="TreeGrafter"/>
</dbReference>
<comment type="catalytic activity">
    <reaction evidence="19">
        <text>an adenosine in mRNA + S-adenosyl-L-methionine = an N(1)-methyladenosine in mRNA + S-adenosyl-L-homocysteine + H(+)</text>
        <dbReference type="Rhea" id="RHEA:55392"/>
        <dbReference type="Rhea" id="RHEA-COMP:12414"/>
        <dbReference type="Rhea" id="RHEA-COMP:12415"/>
        <dbReference type="ChEBI" id="CHEBI:15378"/>
        <dbReference type="ChEBI" id="CHEBI:57856"/>
        <dbReference type="ChEBI" id="CHEBI:59789"/>
        <dbReference type="ChEBI" id="CHEBI:74411"/>
        <dbReference type="ChEBI" id="CHEBI:74491"/>
    </reaction>
</comment>
<evidence type="ECO:0000256" key="9">
    <source>
        <dbReference type="ARBA" id="ARBA00022946"/>
    </source>
</evidence>
<comment type="subcellular location">
    <subcellularLocation>
        <location evidence="1">Mitochondrion</location>
    </subcellularLocation>
</comment>
<dbReference type="Gene3D" id="3.40.1280.30">
    <property type="match status" value="1"/>
</dbReference>
<evidence type="ECO:0000256" key="5">
    <source>
        <dbReference type="ARBA" id="ARBA00022603"/>
    </source>
</evidence>
<evidence type="ECO:0000256" key="1">
    <source>
        <dbReference type="ARBA" id="ARBA00004173"/>
    </source>
</evidence>
<dbReference type="PROSITE" id="PS51675">
    <property type="entry name" value="SAM_MT_TRM10"/>
    <property type="match status" value="1"/>
</dbReference>
<name>A0AAY4CLY2_9TELE</name>
<evidence type="ECO:0000256" key="15">
    <source>
        <dbReference type="ARBA" id="ARBA00031759"/>
    </source>
</evidence>
<dbReference type="PANTHER" id="PTHR13563">
    <property type="entry name" value="TRNA (GUANINE-9-) METHYLTRANSFERASE"/>
    <property type="match status" value="1"/>
</dbReference>
<dbReference type="GeneTree" id="ENSGT00530000063169"/>
<evidence type="ECO:0000313" key="22">
    <source>
        <dbReference type="Ensembl" id="ENSDCDP00010033491.1"/>
    </source>
</evidence>
<dbReference type="GO" id="GO:0005739">
    <property type="term" value="C:mitochondrion"/>
    <property type="evidence" value="ECO:0007669"/>
    <property type="project" value="UniProtKB-SubCell"/>
</dbReference>
<dbReference type="GO" id="GO:0097745">
    <property type="term" value="P:mitochondrial tRNA 5'-end processing"/>
    <property type="evidence" value="ECO:0007669"/>
    <property type="project" value="TreeGrafter"/>
</dbReference>
<feature type="region of interest" description="Disordered" evidence="20">
    <location>
        <begin position="1"/>
        <end position="31"/>
    </location>
</feature>
<comment type="catalytic activity">
    <reaction evidence="17">
        <text>adenosine(9) in tRNA + S-adenosyl-L-methionine = N(1)-methyladenosine(9) in tRNA + S-adenosyl-L-homocysteine + H(+)</text>
        <dbReference type="Rhea" id="RHEA:43148"/>
        <dbReference type="Rhea" id="RHEA-COMP:10363"/>
        <dbReference type="Rhea" id="RHEA-COMP:10364"/>
        <dbReference type="ChEBI" id="CHEBI:15378"/>
        <dbReference type="ChEBI" id="CHEBI:57856"/>
        <dbReference type="ChEBI" id="CHEBI:59789"/>
        <dbReference type="ChEBI" id="CHEBI:74411"/>
        <dbReference type="ChEBI" id="CHEBI:74491"/>
        <dbReference type="EC" id="2.1.1.218"/>
    </reaction>
</comment>
<keyword evidence="8" id="KW-0819">tRNA processing</keyword>
<keyword evidence="9" id="KW-0809">Transit peptide</keyword>
<dbReference type="CDD" id="cd18102">
    <property type="entry name" value="Trm10_MRRP1"/>
    <property type="match status" value="1"/>
</dbReference>
<reference evidence="22" key="3">
    <citation type="submission" date="2025-09" db="UniProtKB">
        <authorList>
            <consortium name="Ensembl"/>
        </authorList>
    </citation>
    <scope>IDENTIFICATION</scope>
</reference>
<dbReference type="InterPro" id="IPR025812">
    <property type="entry name" value="Trm10_C_MTase_dom"/>
</dbReference>
<evidence type="ECO:0000256" key="20">
    <source>
        <dbReference type="SAM" id="MobiDB-lite"/>
    </source>
</evidence>
<keyword evidence="6" id="KW-0808">Transferase</keyword>
<evidence type="ECO:0000256" key="19">
    <source>
        <dbReference type="ARBA" id="ARBA00048481"/>
    </source>
</evidence>
<evidence type="ECO:0000256" key="14">
    <source>
        <dbReference type="ARBA" id="ARBA00030623"/>
    </source>
</evidence>
<dbReference type="GO" id="GO:0070131">
    <property type="term" value="P:positive regulation of mitochondrial translation"/>
    <property type="evidence" value="ECO:0007669"/>
    <property type="project" value="TreeGrafter"/>
</dbReference>
<evidence type="ECO:0000313" key="23">
    <source>
        <dbReference type="Proteomes" id="UP000694580"/>
    </source>
</evidence>
<dbReference type="EC" id="2.1.1.221" evidence="3"/>
<keyword evidence="10" id="KW-0175">Coiled coil</keyword>
<reference evidence="22 23" key="1">
    <citation type="submission" date="2020-06" db="EMBL/GenBank/DDBJ databases">
        <authorList>
            <consortium name="Wellcome Sanger Institute Data Sharing"/>
        </authorList>
    </citation>
    <scope>NUCLEOTIDE SEQUENCE [LARGE SCALE GENOMIC DNA]</scope>
</reference>
<keyword evidence="11" id="KW-0496">Mitochondrion</keyword>
<dbReference type="InterPro" id="IPR007356">
    <property type="entry name" value="tRNA_m1G_MeTrfase_euk"/>
</dbReference>
<evidence type="ECO:0000259" key="21">
    <source>
        <dbReference type="PROSITE" id="PS51675"/>
    </source>
</evidence>
<evidence type="ECO:0000256" key="6">
    <source>
        <dbReference type="ARBA" id="ARBA00022679"/>
    </source>
</evidence>
<dbReference type="AlphaFoldDB" id="A0AAY4CLY2"/>
<evidence type="ECO:0000256" key="12">
    <source>
        <dbReference type="ARBA" id="ARBA00029727"/>
    </source>
</evidence>
<evidence type="ECO:0000256" key="18">
    <source>
        <dbReference type="ARBA" id="ARBA00048434"/>
    </source>
</evidence>
<reference evidence="22" key="2">
    <citation type="submission" date="2025-08" db="UniProtKB">
        <authorList>
            <consortium name="Ensembl"/>
        </authorList>
    </citation>
    <scope>IDENTIFICATION</scope>
</reference>
<comment type="catalytic activity">
    <reaction evidence="18">
        <text>guanosine(9) in tRNA + S-adenosyl-L-methionine = N(1)-methylguanosine(9) in tRNA + S-adenosyl-L-homocysteine + H(+)</text>
        <dbReference type="Rhea" id="RHEA:43156"/>
        <dbReference type="Rhea" id="RHEA-COMP:10367"/>
        <dbReference type="Rhea" id="RHEA-COMP:10368"/>
        <dbReference type="ChEBI" id="CHEBI:15378"/>
        <dbReference type="ChEBI" id="CHEBI:57856"/>
        <dbReference type="ChEBI" id="CHEBI:59789"/>
        <dbReference type="ChEBI" id="CHEBI:73542"/>
        <dbReference type="ChEBI" id="CHEBI:74269"/>
        <dbReference type="EC" id="2.1.1.221"/>
    </reaction>
</comment>
<dbReference type="EC" id="2.1.1.218" evidence="2"/>
<evidence type="ECO:0000256" key="17">
    <source>
        <dbReference type="ARBA" id="ARBA00048278"/>
    </source>
</evidence>
<dbReference type="GO" id="GO:0160106">
    <property type="term" value="F:tRNA (adenine(9)-N1)-methyltransferase activity"/>
    <property type="evidence" value="ECO:0007669"/>
    <property type="project" value="UniProtKB-EC"/>
</dbReference>
<evidence type="ECO:0000256" key="13">
    <source>
        <dbReference type="ARBA" id="ARBA00029803"/>
    </source>
</evidence>
<sequence>MQSTGSCFRPKRRMEKMVEKESREDEEGEDGNKKLRNSFVMQFWSRSLDRHLAWRGAQSMLFGQPLVFDMSYDQNMSRREMENTVSQLLESEGWNRRSVDPFHLHFCNLNPEGAYQRELLKRYGKETWERLMITASAQRHEEMFPREKLVYLTADSPNVLRSFDHNKVYIVGALVDRSIQKGVSLAHAKRLKLATARLPLDEYLDWDLGAKNLTLDQMIRILLTAKDTGSWKKALDFVPKRKHEGFYEDNMEVTRSSDAAGRGRFPLIKDKKMFAGKSIRSKGSDEHKPLPLLRPRMVLKNKKETYNPNVKVKRNWWEEE</sequence>
<feature type="domain" description="SAM-dependent MTase TRM10-type" evidence="21">
    <location>
        <begin position="52"/>
        <end position="245"/>
    </location>
</feature>
<dbReference type="InterPro" id="IPR028564">
    <property type="entry name" value="MT_TRM10-typ"/>
</dbReference>
<evidence type="ECO:0000256" key="16">
    <source>
        <dbReference type="ARBA" id="ARBA00033019"/>
    </source>
</evidence>
<evidence type="ECO:0000256" key="8">
    <source>
        <dbReference type="ARBA" id="ARBA00022694"/>
    </source>
</evidence>
<proteinExistence type="predicted"/>
<gene>
    <name evidence="22" type="primary">TRMT10C</name>
</gene>
<protein>
    <recommendedName>
        <fullName evidence="4">tRNA methyltransferase 10 homolog C</fullName>
        <ecNumber evidence="2">2.1.1.218</ecNumber>
        <ecNumber evidence="3">2.1.1.221</ecNumber>
    </recommendedName>
    <alternativeName>
        <fullName evidence="14">Mitochondrial ribonuclease P protein 1</fullName>
    </alternativeName>
    <alternativeName>
        <fullName evidence="13">RNA (guanine-9-)-methyltransferase domain-containing protein 1</fullName>
    </alternativeName>
    <alternativeName>
        <fullName evidence="15">mRNA methyladenosine-N(1)-methyltransferase</fullName>
    </alternativeName>
    <alternativeName>
        <fullName evidence="16">tRNA (adenine(9)-N(1))-methyltransferase</fullName>
    </alternativeName>
    <alternativeName>
        <fullName evidence="12">tRNA (guanine(9)-N(1))-methyltransferase</fullName>
    </alternativeName>
</protein>
<keyword evidence="7" id="KW-0949">S-adenosyl-L-methionine</keyword>
<evidence type="ECO:0000256" key="11">
    <source>
        <dbReference type="ARBA" id="ARBA00023128"/>
    </source>
</evidence>
<evidence type="ECO:0000256" key="7">
    <source>
        <dbReference type="ARBA" id="ARBA00022691"/>
    </source>
</evidence>
<dbReference type="GO" id="GO:0000049">
    <property type="term" value="F:tRNA binding"/>
    <property type="evidence" value="ECO:0007669"/>
    <property type="project" value="TreeGrafter"/>
</dbReference>
<keyword evidence="5" id="KW-0489">Methyltransferase</keyword>
<dbReference type="InterPro" id="IPR038459">
    <property type="entry name" value="MT_TRM10-typ_sf"/>
</dbReference>
<evidence type="ECO:0000256" key="4">
    <source>
        <dbReference type="ARBA" id="ARBA00014681"/>
    </source>
</evidence>
<evidence type="ECO:0000256" key="10">
    <source>
        <dbReference type="ARBA" id="ARBA00023054"/>
    </source>
</evidence>
<dbReference type="GO" id="GO:0052905">
    <property type="term" value="F:tRNA (guanosine(9)-N1)-methyltransferase activity"/>
    <property type="evidence" value="ECO:0007669"/>
    <property type="project" value="UniProtKB-EC"/>
</dbReference>
<accession>A0AAY4CLY2</accession>
<evidence type="ECO:0000256" key="3">
    <source>
        <dbReference type="ARBA" id="ARBA00012797"/>
    </source>
</evidence>
<dbReference type="PANTHER" id="PTHR13563:SF5">
    <property type="entry name" value="TRNA METHYLTRANSFERASE 10 HOMOLOG C"/>
    <property type="match status" value="1"/>
</dbReference>